<dbReference type="Proteomes" id="UP000000249">
    <property type="component" value="Chromosome 1"/>
</dbReference>
<dbReference type="EMBL" id="CP000627">
    <property type="protein sequence ID" value="ABQ19744.1"/>
    <property type="molecule type" value="Genomic_DNA"/>
</dbReference>
<dbReference type="RefSeq" id="WP_000231302.1">
    <property type="nucleotide sequence ID" value="NC_009457.1"/>
</dbReference>
<proteinExistence type="predicted"/>
<evidence type="ECO:0000313" key="2">
    <source>
        <dbReference type="Proteomes" id="UP000000249"/>
    </source>
</evidence>
<accession>A0A0H3AFY4</accession>
<dbReference type="GeneID" id="69722302"/>
<name>A0A0H3AFY4_VIBC3</name>
<evidence type="ECO:0000313" key="1">
    <source>
        <dbReference type="EMBL" id="ABQ19744.1"/>
    </source>
</evidence>
<gene>
    <name evidence="1" type="ordered locus">VC0395_A1553</name>
</gene>
<dbReference type="KEGG" id="vco:VC0395_A1553"/>
<protein>
    <submittedName>
        <fullName evidence="1">Uncharacterized protein</fullName>
    </submittedName>
</protein>
<reference evidence="1 2" key="1">
    <citation type="submission" date="2007-03" db="EMBL/GenBank/DDBJ databases">
        <authorList>
            <person name="Heidelberg J."/>
        </authorList>
    </citation>
    <scope>NUCLEOTIDE SEQUENCE [LARGE SCALE GENOMIC DNA]</scope>
    <source>
        <strain evidence="2">ATCC 39541 / Classical Ogawa 395 / O395</strain>
    </source>
</reference>
<sequence>MVFIVQMPKAVTKIPTTLNVTNIFVFTLMKESSNPSYLPDDTVGAKRKAEKVGNVTLSLEQFW</sequence>
<dbReference type="AlphaFoldDB" id="A0A0H3AFY4"/>
<organism evidence="1 2">
    <name type="scientific">Vibrio cholerae serotype O1 (strain ATCC 39541 / Classical Ogawa 395 / O395)</name>
    <dbReference type="NCBI Taxonomy" id="345073"/>
    <lineage>
        <taxon>Bacteria</taxon>
        <taxon>Pseudomonadati</taxon>
        <taxon>Pseudomonadota</taxon>
        <taxon>Gammaproteobacteria</taxon>
        <taxon>Vibrionales</taxon>
        <taxon>Vibrionaceae</taxon>
        <taxon>Vibrio</taxon>
    </lineage>
</organism>